<reference evidence="2" key="2">
    <citation type="journal article" date="2023" name="IMA Fungus">
        <title>Comparative genomic study of the Penicillium genus elucidates a diverse pangenome and 15 lateral gene transfer events.</title>
        <authorList>
            <person name="Petersen C."/>
            <person name="Sorensen T."/>
            <person name="Nielsen M.R."/>
            <person name="Sondergaard T.E."/>
            <person name="Sorensen J.L."/>
            <person name="Fitzpatrick D.A."/>
            <person name="Frisvad J.C."/>
            <person name="Nielsen K.L."/>
        </authorList>
    </citation>
    <scope>NUCLEOTIDE SEQUENCE</scope>
    <source>
        <strain evidence="2">IBT 16125</strain>
    </source>
</reference>
<feature type="compositionally biased region" description="Polar residues" evidence="1">
    <location>
        <begin position="396"/>
        <end position="406"/>
    </location>
</feature>
<organism evidence="2 3">
    <name type="scientific">Penicillium daleae</name>
    <dbReference type="NCBI Taxonomy" id="63821"/>
    <lineage>
        <taxon>Eukaryota</taxon>
        <taxon>Fungi</taxon>
        <taxon>Dikarya</taxon>
        <taxon>Ascomycota</taxon>
        <taxon>Pezizomycotina</taxon>
        <taxon>Eurotiomycetes</taxon>
        <taxon>Eurotiomycetidae</taxon>
        <taxon>Eurotiales</taxon>
        <taxon>Aspergillaceae</taxon>
        <taxon>Penicillium</taxon>
    </lineage>
</organism>
<dbReference type="GeneID" id="81595181"/>
<feature type="compositionally biased region" description="Polar residues" evidence="1">
    <location>
        <begin position="228"/>
        <end position="238"/>
    </location>
</feature>
<reference evidence="2" key="1">
    <citation type="submission" date="2022-12" db="EMBL/GenBank/DDBJ databases">
        <authorList>
            <person name="Petersen C."/>
        </authorList>
    </citation>
    <scope>NUCLEOTIDE SEQUENCE</scope>
    <source>
        <strain evidence="2">IBT 16125</strain>
    </source>
</reference>
<dbReference type="EMBL" id="JAPVEA010000002">
    <property type="protein sequence ID" value="KAJ5460003.1"/>
    <property type="molecule type" value="Genomic_DNA"/>
</dbReference>
<feature type="region of interest" description="Disordered" evidence="1">
    <location>
        <begin position="390"/>
        <end position="409"/>
    </location>
</feature>
<dbReference type="RefSeq" id="XP_056769045.1">
    <property type="nucleotide sequence ID" value="XM_056904938.1"/>
</dbReference>
<dbReference type="Proteomes" id="UP001213681">
    <property type="component" value="Unassembled WGS sequence"/>
</dbReference>
<protein>
    <submittedName>
        <fullName evidence="2">Uncharacterized protein</fullName>
    </submittedName>
</protein>
<feature type="region of interest" description="Disordered" evidence="1">
    <location>
        <begin position="1"/>
        <end position="299"/>
    </location>
</feature>
<feature type="compositionally biased region" description="Polar residues" evidence="1">
    <location>
        <begin position="211"/>
        <end position="220"/>
    </location>
</feature>
<sequence length="469" mass="51106">MPPPVTPSPFRLSRRQPPTRRTAGPQFANSPRFLLSQSTPQKSKSDLEIVDDDAPPSTTPVTRTPAQPQHTGTQPRRQRDVIEDSDDGEWLGNADTHENGVNELAEDSIDSSPPLGQEIPGPLDAEFDALFAPTRAGNKRQRLSAGGSRIKSLHPHRNPEERRSPSPESQALPFDPPQTPGPRLLQRPTLQDVSAQATPGPSLKHRVPLSGITSSTQTPFRSRPRFVLSTQKPRSSQPAFRAETPAATQPTSPQERRKPAFVLPRSPSPNAALEDIPAPFSPSSRTLHRRGKNRSGVAGYAPGGMAAEVRTWILEIGSQRDHIAINQTSGTMGDSSSDLTGYLVAARVLQARRAVLSSSGAFSFVRAEKVAMPLNEGHEKRELLNIMVMGPPRSKPPSQGTSSQANGPRAGFVKEGDLLAIHRGLAWHVAFDEYQALVPVKELQTGPRQDGDVEQWLIAMEWDLIEEAM</sequence>
<feature type="compositionally biased region" description="Polar residues" evidence="1">
    <location>
        <begin position="59"/>
        <end position="75"/>
    </location>
</feature>
<evidence type="ECO:0000256" key="1">
    <source>
        <dbReference type="SAM" id="MobiDB-lite"/>
    </source>
</evidence>
<dbReference type="AlphaFoldDB" id="A0AAD6CBE9"/>
<proteinExistence type="predicted"/>
<evidence type="ECO:0000313" key="3">
    <source>
        <dbReference type="Proteomes" id="UP001213681"/>
    </source>
</evidence>
<evidence type="ECO:0000313" key="2">
    <source>
        <dbReference type="EMBL" id="KAJ5460003.1"/>
    </source>
</evidence>
<gene>
    <name evidence="2" type="ORF">N7458_001555</name>
</gene>
<keyword evidence="3" id="KW-1185">Reference proteome</keyword>
<comment type="caution">
    <text evidence="2">The sequence shown here is derived from an EMBL/GenBank/DDBJ whole genome shotgun (WGS) entry which is preliminary data.</text>
</comment>
<name>A0AAD6CBE9_9EURO</name>
<feature type="compositionally biased region" description="Polar residues" evidence="1">
    <location>
        <begin position="188"/>
        <end position="199"/>
    </location>
</feature>
<accession>A0AAD6CBE9</accession>